<keyword evidence="1" id="KW-0472">Membrane</keyword>
<dbReference type="EMBL" id="QGHC01000006">
    <property type="protein sequence ID" value="PWK87642.1"/>
    <property type="molecule type" value="Genomic_DNA"/>
</dbReference>
<dbReference type="AlphaFoldDB" id="A0A316IKB4"/>
<dbReference type="OrthoDB" id="9808690at2"/>
<reference evidence="3 4" key="1">
    <citation type="submission" date="2018-05" db="EMBL/GenBank/DDBJ databases">
        <title>Genomic Encyclopedia of Type Strains, Phase IV (KMG-IV): sequencing the most valuable type-strain genomes for metagenomic binning, comparative biology and taxonomic classification.</title>
        <authorList>
            <person name="Goeker M."/>
        </authorList>
    </citation>
    <scope>NUCLEOTIDE SEQUENCE [LARGE SCALE GENOMIC DNA]</scope>
    <source>
        <strain evidence="3 4">DSM 14263</strain>
    </source>
</reference>
<keyword evidence="1" id="KW-0812">Transmembrane</keyword>
<dbReference type="GO" id="GO:0009636">
    <property type="term" value="P:response to toxic substance"/>
    <property type="evidence" value="ECO:0007669"/>
    <property type="project" value="TreeGrafter"/>
</dbReference>
<name>A0A316IKB4_9GAMM</name>
<dbReference type="InterPro" id="IPR026272">
    <property type="entry name" value="SdpI"/>
</dbReference>
<protein>
    <submittedName>
        <fullName evidence="3">Putative membrane protein</fullName>
    </submittedName>
</protein>
<dbReference type="PIRSF" id="PIRSF038959">
    <property type="entry name" value="SdpI"/>
    <property type="match status" value="1"/>
</dbReference>
<organism evidence="3 4">
    <name type="scientific">Fulvimonas soli</name>
    <dbReference type="NCBI Taxonomy" id="155197"/>
    <lineage>
        <taxon>Bacteria</taxon>
        <taxon>Pseudomonadati</taxon>
        <taxon>Pseudomonadota</taxon>
        <taxon>Gammaproteobacteria</taxon>
        <taxon>Lysobacterales</taxon>
        <taxon>Rhodanobacteraceae</taxon>
        <taxon>Fulvimonas</taxon>
    </lineage>
</organism>
<feature type="transmembrane region" description="Helical" evidence="1">
    <location>
        <begin position="187"/>
        <end position="207"/>
    </location>
</feature>
<feature type="transmembrane region" description="Helical" evidence="1">
    <location>
        <begin position="112"/>
        <end position="133"/>
    </location>
</feature>
<accession>A0A316IKB4</accession>
<dbReference type="PANTHER" id="PTHR37810:SF5">
    <property type="entry name" value="IMMUNITY PROTEIN SDPI"/>
    <property type="match status" value="1"/>
</dbReference>
<dbReference type="RefSeq" id="WP_109723459.1">
    <property type="nucleotide sequence ID" value="NZ_MSZV01000158.1"/>
</dbReference>
<dbReference type="Pfam" id="PF07853">
    <property type="entry name" value="DUF1648"/>
    <property type="match status" value="1"/>
</dbReference>
<dbReference type="Pfam" id="PF13630">
    <property type="entry name" value="SdpI"/>
    <property type="match status" value="1"/>
</dbReference>
<evidence type="ECO:0000313" key="3">
    <source>
        <dbReference type="EMBL" id="PWK87642.1"/>
    </source>
</evidence>
<feature type="transmembrane region" description="Helical" evidence="1">
    <location>
        <begin position="81"/>
        <end position="106"/>
    </location>
</feature>
<sequence>MRFPRALLVSAAFVLAAAVAAAWLYPALPDRVAVHWNVHGQIDGYWPRAWAAAFAPALIALLAALAWALPAMSPRRYGIGSFAWVWHLAMLAGQGVVLVVGLAMLLRGAGHAVPVPTVALLAVGALLMVVGNYMGKLRRNFFIGIRTPWTLTSDAVWERTHRLGGRLFVLAGLAIVLGALWLRAFWLPLACVAVATLVPCAYSFVLYRRLQRGG</sequence>
<keyword evidence="1" id="KW-1133">Transmembrane helix</keyword>
<gene>
    <name evidence="3" type="ORF">C7456_106135</name>
</gene>
<dbReference type="InterPro" id="IPR025962">
    <property type="entry name" value="SdpI/YhfL"/>
</dbReference>
<feature type="transmembrane region" description="Helical" evidence="1">
    <location>
        <begin position="163"/>
        <end position="181"/>
    </location>
</feature>
<evidence type="ECO:0000313" key="4">
    <source>
        <dbReference type="Proteomes" id="UP000245812"/>
    </source>
</evidence>
<evidence type="ECO:0000256" key="1">
    <source>
        <dbReference type="SAM" id="Phobius"/>
    </source>
</evidence>
<keyword evidence="4" id="KW-1185">Reference proteome</keyword>
<proteinExistence type="predicted"/>
<dbReference type="Proteomes" id="UP000245812">
    <property type="component" value="Unassembled WGS sequence"/>
</dbReference>
<comment type="caution">
    <text evidence="3">The sequence shown here is derived from an EMBL/GenBank/DDBJ whole genome shotgun (WGS) entry which is preliminary data.</text>
</comment>
<feature type="transmembrane region" description="Helical" evidence="1">
    <location>
        <begin position="45"/>
        <end position="69"/>
    </location>
</feature>
<evidence type="ECO:0000259" key="2">
    <source>
        <dbReference type="Pfam" id="PF07853"/>
    </source>
</evidence>
<dbReference type="InterPro" id="IPR012867">
    <property type="entry name" value="DUF1648"/>
</dbReference>
<dbReference type="PANTHER" id="PTHR37810">
    <property type="entry name" value="IMMUNITY PROTEIN SDPI"/>
    <property type="match status" value="1"/>
</dbReference>
<feature type="domain" description="DUF1648" evidence="2">
    <location>
        <begin position="13"/>
        <end position="59"/>
    </location>
</feature>